<reference evidence="1 2" key="1">
    <citation type="submission" date="2016-10" db="EMBL/GenBank/DDBJ databases">
        <title>Silvanigrella aquatica sp. nov., isolated from a freshwater lake located in the Black Forest, Germany, description of Silvanigrellaceae fam. nov., Silvanigrellales ord. nov., reclassification of the order Bdellovibrionales in the class Oligoflexia, reclassification of the families Bacteriovoracaceae and Halobacteriovoraceae in the new order Bacteriovoracales ord. nov., and reclassification of the family Pseudobacteriovoracaceae in the order Oligoflexiales.</title>
        <authorList>
            <person name="Hahn M.W."/>
            <person name="Schmidt J."/>
            <person name="Koll U."/>
            <person name="Rohde M."/>
            <person name="Verbag S."/>
            <person name="Pitt A."/>
            <person name="Nakai R."/>
            <person name="Naganuma T."/>
            <person name="Lang E."/>
        </authorList>
    </citation>
    <scope>NUCLEOTIDE SEQUENCE [LARGE SCALE GENOMIC DNA]</scope>
    <source>
        <strain evidence="1 2">MWH-Nonnen-W8red</strain>
    </source>
</reference>
<dbReference type="Proteomes" id="UP000184731">
    <property type="component" value="Chromosome"/>
</dbReference>
<proteinExistence type="predicted"/>
<dbReference type="AlphaFoldDB" id="A0A1L4CZH0"/>
<dbReference type="RefSeq" id="WP_148697067.1">
    <property type="nucleotide sequence ID" value="NZ_CP017834.1"/>
</dbReference>
<sequence length="59" mass="6817">MGGTVFHPHKEPMKPNDRMIVVNSLEMLKELGFGKELESKENKKKVENIELINSEPYCE</sequence>
<dbReference type="STRING" id="1915309.AXG55_05215"/>
<keyword evidence="2" id="KW-1185">Reference proteome</keyword>
<name>A0A1L4CZH0_9BACT</name>
<gene>
    <name evidence="1" type="ORF">AXG55_05215</name>
</gene>
<evidence type="ECO:0000313" key="2">
    <source>
        <dbReference type="Proteomes" id="UP000184731"/>
    </source>
</evidence>
<dbReference type="EMBL" id="CP017834">
    <property type="protein sequence ID" value="APJ03335.1"/>
    <property type="molecule type" value="Genomic_DNA"/>
</dbReference>
<evidence type="ECO:0000313" key="1">
    <source>
        <dbReference type="EMBL" id="APJ03335.1"/>
    </source>
</evidence>
<protein>
    <submittedName>
        <fullName evidence="1">Uncharacterized protein</fullName>
    </submittedName>
</protein>
<organism evidence="1 2">
    <name type="scientific">Silvanigrella aquatica</name>
    <dbReference type="NCBI Taxonomy" id="1915309"/>
    <lineage>
        <taxon>Bacteria</taxon>
        <taxon>Pseudomonadati</taxon>
        <taxon>Bdellovibrionota</taxon>
        <taxon>Oligoflexia</taxon>
        <taxon>Silvanigrellales</taxon>
        <taxon>Silvanigrellaceae</taxon>
        <taxon>Silvanigrella</taxon>
    </lineage>
</organism>
<dbReference type="KEGG" id="saqi:AXG55_05215"/>
<accession>A0A1L4CZH0</accession>